<reference evidence="8" key="2">
    <citation type="submission" date="2020-03" db="EMBL/GenBank/DDBJ databases">
        <authorList>
            <person name="Thoa N.K."/>
            <person name="Tung N.V."/>
        </authorList>
    </citation>
    <scope>NUCLEOTIDE SEQUENCE</scope>
    <source>
        <strain evidence="8">T3</strain>
    </source>
</reference>
<keyword evidence="3 7" id="KW-0479">Metal-binding</keyword>
<dbReference type="InterPro" id="IPR001128">
    <property type="entry name" value="Cyt_P450"/>
</dbReference>
<evidence type="ECO:0000313" key="8">
    <source>
        <dbReference type="EMBL" id="QOD95413.1"/>
    </source>
</evidence>
<dbReference type="PRINTS" id="PR00385">
    <property type="entry name" value="P450"/>
</dbReference>
<name>A0A7M4BCY4_SORCE</name>
<dbReference type="Gene3D" id="1.10.630.10">
    <property type="entry name" value="Cytochrome P450"/>
    <property type="match status" value="1"/>
</dbReference>
<organism evidence="8">
    <name type="scientific">Sorangium cellulosum</name>
    <name type="common">Polyangium cellulosum</name>
    <dbReference type="NCBI Taxonomy" id="56"/>
    <lineage>
        <taxon>Bacteria</taxon>
        <taxon>Pseudomonadati</taxon>
        <taxon>Myxococcota</taxon>
        <taxon>Polyangia</taxon>
        <taxon>Polyangiales</taxon>
        <taxon>Polyangiaceae</taxon>
        <taxon>Sorangium</taxon>
    </lineage>
</organism>
<keyword evidence="6 7" id="KW-0503">Monooxygenase</keyword>
<dbReference type="PRINTS" id="PR00359">
    <property type="entry name" value="BP450"/>
</dbReference>
<evidence type="ECO:0000256" key="6">
    <source>
        <dbReference type="ARBA" id="ARBA00023033"/>
    </source>
</evidence>
<dbReference type="GO" id="GO:0006707">
    <property type="term" value="P:cholesterol catabolic process"/>
    <property type="evidence" value="ECO:0007669"/>
    <property type="project" value="TreeGrafter"/>
</dbReference>
<evidence type="ECO:0000256" key="2">
    <source>
        <dbReference type="ARBA" id="ARBA00022617"/>
    </source>
</evidence>
<dbReference type="PANTHER" id="PTHR46696:SF4">
    <property type="entry name" value="BIOTIN BIOSYNTHESIS CYTOCHROME P450"/>
    <property type="match status" value="1"/>
</dbReference>
<keyword evidence="2 7" id="KW-0349">Heme</keyword>
<comment type="similarity">
    <text evidence="1 7">Belongs to the cytochrome P450 family.</text>
</comment>
<evidence type="ECO:0000256" key="4">
    <source>
        <dbReference type="ARBA" id="ARBA00023002"/>
    </source>
</evidence>
<accession>A0A7M4BCY4</accession>
<dbReference type="FunFam" id="1.10.630.10:FF:000018">
    <property type="entry name" value="Cytochrome P450 monooxygenase"/>
    <property type="match status" value="1"/>
</dbReference>
<evidence type="ECO:0000256" key="5">
    <source>
        <dbReference type="ARBA" id="ARBA00023004"/>
    </source>
</evidence>
<dbReference type="SUPFAM" id="SSF48264">
    <property type="entry name" value="Cytochrome P450"/>
    <property type="match status" value="1"/>
</dbReference>
<protein>
    <submittedName>
        <fullName evidence="8">CYP109C2</fullName>
    </submittedName>
</protein>
<evidence type="ECO:0000256" key="3">
    <source>
        <dbReference type="ARBA" id="ARBA00022723"/>
    </source>
</evidence>
<dbReference type="InterPro" id="IPR036396">
    <property type="entry name" value="Cyt_P450_sf"/>
</dbReference>
<dbReference type="PROSITE" id="PS00086">
    <property type="entry name" value="CYTOCHROME_P450"/>
    <property type="match status" value="1"/>
</dbReference>
<dbReference type="InterPro" id="IPR002397">
    <property type="entry name" value="Cyt_P450_B"/>
</dbReference>
<keyword evidence="5 7" id="KW-0408">Iron</keyword>
<dbReference type="EMBL" id="MT232930">
    <property type="protein sequence ID" value="QOD95413.1"/>
    <property type="molecule type" value="Genomic_DNA"/>
</dbReference>
<dbReference type="GO" id="GO:0036199">
    <property type="term" value="F:cholest-4-en-3-one 26-monooxygenase activity"/>
    <property type="evidence" value="ECO:0007669"/>
    <property type="project" value="TreeGrafter"/>
</dbReference>
<evidence type="ECO:0000256" key="1">
    <source>
        <dbReference type="ARBA" id="ARBA00010617"/>
    </source>
</evidence>
<dbReference type="GO" id="GO:0020037">
    <property type="term" value="F:heme binding"/>
    <property type="evidence" value="ECO:0007669"/>
    <property type="project" value="InterPro"/>
</dbReference>
<proteinExistence type="inferred from homology"/>
<dbReference type="AlphaFoldDB" id="A0A7M4BCY4"/>
<dbReference type="PANTHER" id="PTHR46696">
    <property type="entry name" value="P450, PUTATIVE (EUROFUNG)-RELATED"/>
    <property type="match status" value="1"/>
</dbReference>
<dbReference type="InterPro" id="IPR017972">
    <property type="entry name" value="Cyt_P450_CS"/>
</dbReference>
<dbReference type="GO" id="GO:0005506">
    <property type="term" value="F:iron ion binding"/>
    <property type="evidence" value="ECO:0007669"/>
    <property type="project" value="InterPro"/>
</dbReference>
<dbReference type="Pfam" id="PF00067">
    <property type="entry name" value="p450"/>
    <property type="match status" value="1"/>
</dbReference>
<dbReference type="GO" id="GO:0008395">
    <property type="term" value="F:steroid hydroxylase activity"/>
    <property type="evidence" value="ECO:0007669"/>
    <property type="project" value="TreeGrafter"/>
</dbReference>
<sequence length="385" mass="43483">MIDFTTEEMRRNPFPVYEMVRNLAPLLNEPRSGLWLVFDYEGVKRVLNDHAVFSAQHGPAEWIVFMDPPRHTKLRALISQAFLPRHIAGLEPRIRELSRQLLDQTIEQGEMDLAADFAVPLPMMVIAEMLGIPAVDRPLFKRWSDVILNMSYAVAGSSEAAQAASNFMAVTAEMNTYLTEVLEQRRAQPKDDLLTRLLAAEVDGDRLTQKEILNFFQALLVAGQETTTNLINNAIICFIENPDQLARLRARPDLLPAAIEEVLRYRSPVQWMFRVTKQDVEMHGQVIPAGKLVLAMIGAANRDPGHFQEADRFDIAREPNPHIAFGHGIHFCLGAALSRLEARIALADLLARVKDISFASDTPWQPRKALHVHGPERLPIRFRPV</sequence>
<evidence type="ECO:0000256" key="7">
    <source>
        <dbReference type="RuleBase" id="RU000461"/>
    </source>
</evidence>
<reference evidence="8" key="1">
    <citation type="journal article" date="2020" name="Catalysts">
        <title>A Novel Thermostable Cytochrome P450 from Sequence-Based Metagenomics of Binh Chau Hot Spring as a Promising Catalyst for Testosterone Conversion.</title>
        <authorList>
            <person name="Nguyen K.-T."/>
            <person name="Nguyen N.-L."/>
            <person name="Tung N.V."/>
            <person name="Nguyen H.H."/>
            <person name="Milhim M."/>
            <person name="Le T.-T.-X."/>
            <person name="Lai T.-H.-N."/>
            <person name="Phan T.-T.-M."/>
            <person name="Bernhardt R."/>
        </authorList>
    </citation>
    <scope>NUCLEOTIDE SEQUENCE</scope>
    <source>
        <strain evidence="8">T3</strain>
    </source>
</reference>
<dbReference type="CDD" id="cd11032">
    <property type="entry name" value="P450_EryK-like"/>
    <property type="match status" value="1"/>
</dbReference>
<keyword evidence="4 7" id="KW-0560">Oxidoreductase</keyword>